<evidence type="ECO:0000256" key="3">
    <source>
        <dbReference type="ARBA" id="ARBA00023027"/>
    </source>
</evidence>
<dbReference type="InterPro" id="IPR002347">
    <property type="entry name" value="SDR_fam"/>
</dbReference>
<dbReference type="Proteomes" id="UP000244571">
    <property type="component" value="Chromosome"/>
</dbReference>
<dbReference type="GO" id="GO:0016491">
    <property type="term" value="F:oxidoreductase activity"/>
    <property type="evidence" value="ECO:0007669"/>
    <property type="project" value="UniProtKB-KW"/>
</dbReference>
<evidence type="ECO:0000256" key="1">
    <source>
        <dbReference type="ARBA" id="ARBA00006484"/>
    </source>
</evidence>
<protein>
    <submittedName>
        <fullName evidence="4">Short-chain dehydrogenase</fullName>
    </submittedName>
</protein>
<gene>
    <name evidence="4" type="ORF">DBV39_03400</name>
</gene>
<evidence type="ECO:0000256" key="2">
    <source>
        <dbReference type="ARBA" id="ARBA00023002"/>
    </source>
</evidence>
<dbReference type="InterPro" id="IPR036291">
    <property type="entry name" value="NAD(P)-bd_dom_sf"/>
</dbReference>
<keyword evidence="3" id="KW-0520">NAD</keyword>
<sequence>MDMDLKGKRVLITGASQGIGAALARAFSAEGCDLVLVARSDQKLLALADEIKARHAVQVQVYARDLTKKGVVDEIARLEPQVDVLVNNAGTIPAGNLWDVDAQAWREGWELKVFGYIDMTRQYYPLMKERGGGVILNNIGMAAEAFDFDYVAGSSGNAALAAFTKSVGGRSLRDNIRVAGVNPGPVSTERIEKIFRMRSQTQFGDDSHVQELSSHLPLGRPATVGEIAELFVFLASKHSGYTSGVVFTVDGGISSAKSII</sequence>
<dbReference type="InterPro" id="IPR051122">
    <property type="entry name" value="SDR_DHRS6-like"/>
</dbReference>
<dbReference type="AlphaFoldDB" id="A0A2R4XGG3"/>
<dbReference type="SUPFAM" id="SSF51735">
    <property type="entry name" value="NAD(P)-binding Rossmann-fold domains"/>
    <property type="match status" value="1"/>
</dbReference>
<dbReference type="NCBIfam" id="NF004779">
    <property type="entry name" value="PRK06125.1"/>
    <property type="match status" value="1"/>
</dbReference>
<name>A0A2R4XGG3_9BURK</name>
<comment type="similarity">
    <text evidence="1">Belongs to the short-chain dehydrogenases/reductases (SDR) family.</text>
</comment>
<evidence type="ECO:0000313" key="4">
    <source>
        <dbReference type="EMBL" id="AWB32918.1"/>
    </source>
</evidence>
<proteinExistence type="inferred from homology"/>
<dbReference type="OrthoDB" id="9803333at2"/>
<evidence type="ECO:0000313" key="5">
    <source>
        <dbReference type="Proteomes" id="UP000244571"/>
    </source>
</evidence>
<keyword evidence="2" id="KW-0560">Oxidoreductase</keyword>
<dbReference type="Gene3D" id="3.40.50.720">
    <property type="entry name" value="NAD(P)-binding Rossmann-like Domain"/>
    <property type="match status" value="1"/>
</dbReference>
<reference evidence="4 5" key="1">
    <citation type="submission" date="2018-04" db="EMBL/GenBank/DDBJ databases">
        <title>Bordetella sp. HZ20 isolated from seawater.</title>
        <authorList>
            <person name="Sun C."/>
        </authorList>
    </citation>
    <scope>NUCLEOTIDE SEQUENCE [LARGE SCALE GENOMIC DNA]</scope>
    <source>
        <strain evidence="4 5">HZ20</strain>
    </source>
</reference>
<accession>A0A2R4XGG3</accession>
<dbReference type="PANTHER" id="PTHR43477:SF4">
    <property type="entry name" value="DEHYDROGENASE_REDUCTASE SDR FAMILY MEMBER 6"/>
    <property type="match status" value="1"/>
</dbReference>
<dbReference type="KEGG" id="boz:DBV39_03400"/>
<organism evidence="4 5">
    <name type="scientific">Orrella marina</name>
    <dbReference type="NCBI Taxonomy" id="2163011"/>
    <lineage>
        <taxon>Bacteria</taxon>
        <taxon>Pseudomonadati</taxon>
        <taxon>Pseudomonadota</taxon>
        <taxon>Betaproteobacteria</taxon>
        <taxon>Burkholderiales</taxon>
        <taxon>Alcaligenaceae</taxon>
        <taxon>Orrella</taxon>
    </lineage>
</organism>
<dbReference type="RefSeq" id="WP_108620358.1">
    <property type="nucleotide sequence ID" value="NZ_CP028901.1"/>
</dbReference>
<dbReference type="EMBL" id="CP028901">
    <property type="protein sequence ID" value="AWB32918.1"/>
    <property type="molecule type" value="Genomic_DNA"/>
</dbReference>
<keyword evidence="5" id="KW-1185">Reference proteome</keyword>
<dbReference type="PANTHER" id="PTHR43477">
    <property type="entry name" value="DIHYDROANTICAPSIN 7-DEHYDROGENASE"/>
    <property type="match status" value="1"/>
</dbReference>
<dbReference type="PRINTS" id="PR00081">
    <property type="entry name" value="GDHRDH"/>
</dbReference>
<dbReference type="Pfam" id="PF13561">
    <property type="entry name" value="adh_short_C2"/>
    <property type="match status" value="1"/>
</dbReference>